<protein>
    <submittedName>
        <fullName evidence="2">Uncharacterized protein</fullName>
    </submittedName>
</protein>
<reference evidence="2 3" key="1">
    <citation type="submission" date="2023-03" db="EMBL/GenBank/DDBJ databases">
        <title>WGS of Gossypium arboreum.</title>
        <authorList>
            <person name="Yu D."/>
        </authorList>
    </citation>
    <scope>NUCLEOTIDE SEQUENCE [LARGE SCALE GENOMIC DNA]</scope>
    <source>
        <tissue evidence="2">Leaf</tissue>
    </source>
</reference>
<organism evidence="2 3">
    <name type="scientific">Gossypium arboreum</name>
    <name type="common">Tree cotton</name>
    <name type="synonym">Gossypium nanking</name>
    <dbReference type="NCBI Taxonomy" id="29729"/>
    <lineage>
        <taxon>Eukaryota</taxon>
        <taxon>Viridiplantae</taxon>
        <taxon>Streptophyta</taxon>
        <taxon>Embryophyta</taxon>
        <taxon>Tracheophyta</taxon>
        <taxon>Spermatophyta</taxon>
        <taxon>Magnoliopsida</taxon>
        <taxon>eudicotyledons</taxon>
        <taxon>Gunneridae</taxon>
        <taxon>Pentapetalae</taxon>
        <taxon>rosids</taxon>
        <taxon>malvids</taxon>
        <taxon>Malvales</taxon>
        <taxon>Malvaceae</taxon>
        <taxon>Malvoideae</taxon>
        <taxon>Gossypium</taxon>
    </lineage>
</organism>
<dbReference type="EMBL" id="JARKNE010000002">
    <property type="protein sequence ID" value="KAK5842389.1"/>
    <property type="molecule type" value="Genomic_DNA"/>
</dbReference>
<feature type="compositionally biased region" description="Polar residues" evidence="1">
    <location>
        <begin position="30"/>
        <end position="40"/>
    </location>
</feature>
<proteinExistence type="predicted"/>
<comment type="caution">
    <text evidence="2">The sequence shown here is derived from an EMBL/GenBank/DDBJ whole genome shotgun (WGS) entry which is preliminary data.</text>
</comment>
<evidence type="ECO:0000313" key="3">
    <source>
        <dbReference type="Proteomes" id="UP001358586"/>
    </source>
</evidence>
<accession>A0ABR0QTR5</accession>
<dbReference type="Proteomes" id="UP001358586">
    <property type="component" value="Chromosome 2"/>
</dbReference>
<gene>
    <name evidence="2" type="ORF">PVK06_004739</name>
</gene>
<keyword evidence="3" id="KW-1185">Reference proteome</keyword>
<sequence>MDSEGKQGRKESAISPEHEMVQETIVKESLPTSSNNSSELGTKALTRLVREVLEEVFEEVELDWNSVVKVVI</sequence>
<name>A0ABR0QTR5_GOSAR</name>
<feature type="compositionally biased region" description="Basic and acidic residues" evidence="1">
    <location>
        <begin position="1"/>
        <end position="21"/>
    </location>
</feature>
<evidence type="ECO:0000256" key="1">
    <source>
        <dbReference type="SAM" id="MobiDB-lite"/>
    </source>
</evidence>
<feature type="region of interest" description="Disordered" evidence="1">
    <location>
        <begin position="1"/>
        <end position="41"/>
    </location>
</feature>
<evidence type="ECO:0000313" key="2">
    <source>
        <dbReference type="EMBL" id="KAK5842389.1"/>
    </source>
</evidence>